<keyword evidence="1" id="KW-0597">Phosphoprotein</keyword>
<dbReference type="RefSeq" id="WP_133474931.1">
    <property type="nucleotide sequence ID" value="NZ_SNWP01000011.1"/>
</dbReference>
<keyword evidence="4" id="KW-1185">Reference proteome</keyword>
<dbReference type="Pfam" id="PF00072">
    <property type="entry name" value="Response_reg"/>
    <property type="match status" value="1"/>
</dbReference>
<evidence type="ECO:0000256" key="1">
    <source>
        <dbReference type="PROSITE-ProRule" id="PRU00169"/>
    </source>
</evidence>
<dbReference type="PROSITE" id="PS50110">
    <property type="entry name" value="RESPONSE_REGULATORY"/>
    <property type="match status" value="1"/>
</dbReference>
<evidence type="ECO:0000259" key="2">
    <source>
        <dbReference type="PROSITE" id="PS50110"/>
    </source>
</evidence>
<dbReference type="InterPro" id="IPR001789">
    <property type="entry name" value="Sig_transdc_resp-reg_receiver"/>
</dbReference>
<dbReference type="GO" id="GO:0000160">
    <property type="term" value="P:phosphorelay signal transduction system"/>
    <property type="evidence" value="ECO:0007669"/>
    <property type="project" value="InterPro"/>
</dbReference>
<feature type="domain" description="Response regulatory" evidence="2">
    <location>
        <begin position="7"/>
        <end position="134"/>
    </location>
</feature>
<evidence type="ECO:0000313" key="3">
    <source>
        <dbReference type="EMBL" id="TDO27065.1"/>
    </source>
</evidence>
<evidence type="ECO:0000313" key="4">
    <source>
        <dbReference type="Proteomes" id="UP000295741"/>
    </source>
</evidence>
<dbReference type="EMBL" id="SNWP01000011">
    <property type="protein sequence ID" value="TDO27065.1"/>
    <property type="molecule type" value="Genomic_DNA"/>
</dbReference>
<dbReference type="InterPro" id="IPR011006">
    <property type="entry name" value="CheY-like_superfamily"/>
</dbReference>
<dbReference type="SUPFAM" id="SSF52172">
    <property type="entry name" value="CheY-like"/>
    <property type="match status" value="1"/>
</dbReference>
<dbReference type="PANTHER" id="PTHR44520">
    <property type="entry name" value="RESPONSE REGULATOR RCP1-RELATED"/>
    <property type="match status" value="1"/>
</dbReference>
<sequence>MSNEPYHILLVDDDDVTNFLSREMLRIYMTAPKIDIALNGQEAIAFLLAHANEPDKLPDLILLDINMPIMDGWEFLSEFEKIRTSGFEKINVIMFTSSVYYEDIDRARGSAIVKNIYSKPLDEQKIREIIASCR</sequence>
<dbReference type="InterPro" id="IPR052893">
    <property type="entry name" value="TCS_response_regulator"/>
</dbReference>
<dbReference type="PANTHER" id="PTHR44520:SF2">
    <property type="entry name" value="RESPONSE REGULATOR RCP1"/>
    <property type="match status" value="1"/>
</dbReference>
<comment type="caution">
    <text evidence="3">The sequence shown here is derived from an EMBL/GenBank/DDBJ whole genome shotgun (WGS) entry which is preliminary data.</text>
</comment>
<dbReference type="Proteomes" id="UP000295741">
    <property type="component" value="Unassembled WGS sequence"/>
</dbReference>
<dbReference type="OrthoDB" id="1121174at2"/>
<name>A0A4R6IYX2_9BACT</name>
<dbReference type="AlphaFoldDB" id="A0A4R6IYX2"/>
<organism evidence="3 4">
    <name type="scientific">Sediminibacterium goheungense</name>
    <dbReference type="NCBI Taxonomy" id="1086393"/>
    <lineage>
        <taxon>Bacteria</taxon>
        <taxon>Pseudomonadati</taxon>
        <taxon>Bacteroidota</taxon>
        <taxon>Chitinophagia</taxon>
        <taxon>Chitinophagales</taxon>
        <taxon>Chitinophagaceae</taxon>
        <taxon>Sediminibacterium</taxon>
    </lineage>
</organism>
<accession>A0A4R6IYX2</accession>
<dbReference type="Gene3D" id="3.40.50.2300">
    <property type="match status" value="1"/>
</dbReference>
<proteinExistence type="predicted"/>
<feature type="modified residue" description="4-aspartylphosphate" evidence="1">
    <location>
        <position position="64"/>
    </location>
</feature>
<gene>
    <name evidence="3" type="ORF">BC659_2383</name>
</gene>
<dbReference type="SMART" id="SM00448">
    <property type="entry name" value="REC"/>
    <property type="match status" value="1"/>
</dbReference>
<reference evidence="3 4" key="1">
    <citation type="submission" date="2019-03" db="EMBL/GenBank/DDBJ databases">
        <title>Genomic Encyclopedia of Archaeal and Bacterial Type Strains, Phase II (KMG-II): from individual species to whole genera.</title>
        <authorList>
            <person name="Goeker M."/>
        </authorList>
    </citation>
    <scope>NUCLEOTIDE SEQUENCE [LARGE SCALE GENOMIC DNA]</scope>
    <source>
        <strain evidence="3 4">DSM 28323</strain>
    </source>
</reference>
<protein>
    <submittedName>
        <fullName evidence="3">Response regulator receiver domain-containing protein</fullName>
    </submittedName>
</protein>